<evidence type="ECO:0000256" key="4">
    <source>
        <dbReference type="ARBA" id="ARBA00022519"/>
    </source>
</evidence>
<sequence length="195" mass="21098">MTQPDTDRDAEALAARLDQSARRMELADPDAGLGRLDRAINRVVEAIGVLALVLIVGVVFANASARYLLNFSFTWAEELVQMTIPWLAMSGVFLSVRRGTVIRIDFFYEKMPARLRPVVARAGLAFNCLVLAVMAYVSFDFVRLFGGDKTLYVGLPTGVSTSALVFGAAGVAMAYAAAFVSAFLGRTTNRNGHTP</sequence>
<comment type="similarity">
    <text evidence="8 9">Belongs to the TRAP transporter small permease family.</text>
</comment>
<evidence type="ECO:0000256" key="7">
    <source>
        <dbReference type="ARBA" id="ARBA00023136"/>
    </source>
</evidence>
<dbReference type="GO" id="GO:0005886">
    <property type="term" value="C:plasma membrane"/>
    <property type="evidence" value="ECO:0007669"/>
    <property type="project" value="UniProtKB-SubCell"/>
</dbReference>
<dbReference type="KEGG" id="dsh:Dshi_4192"/>
<dbReference type="InterPro" id="IPR055348">
    <property type="entry name" value="DctQ"/>
</dbReference>
<feature type="transmembrane region" description="Helical" evidence="9">
    <location>
        <begin position="79"/>
        <end position="97"/>
    </location>
</feature>
<proteinExistence type="inferred from homology"/>
<accession>A8LUI5</accession>
<dbReference type="Pfam" id="PF04290">
    <property type="entry name" value="DctQ"/>
    <property type="match status" value="1"/>
</dbReference>
<dbReference type="RefSeq" id="WP_012187469.1">
    <property type="nucleotide sequence ID" value="NC_009959.1"/>
</dbReference>
<evidence type="ECO:0000256" key="9">
    <source>
        <dbReference type="RuleBase" id="RU369079"/>
    </source>
</evidence>
<evidence type="ECO:0000256" key="8">
    <source>
        <dbReference type="ARBA" id="ARBA00038436"/>
    </source>
</evidence>
<organism evidence="11 12">
    <name type="scientific">Dinoroseobacter shibae (strain DSM 16493 / NCIMB 14021 / DFL 12)</name>
    <dbReference type="NCBI Taxonomy" id="398580"/>
    <lineage>
        <taxon>Bacteria</taxon>
        <taxon>Pseudomonadati</taxon>
        <taxon>Pseudomonadota</taxon>
        <taxon>Alphaproteobacteria</taxon>
        <taxon>Rhodobacterales</taxon>
        <taxon>Roseobacteraceae</taxon>
        <taxon>Dinoroseobacter</taxon>
    </lineage>
</organism>
<feature type="transmembrane region" description="Helical" evidence="9">
    <location>
        <begin position="118"/>
        <end position="139"/>
    </location>
</feature>
<keyword evidence="6 9" id="KW-1133">Transmembrane helix</keyword>
<feature type="domain" description="Tripartite ATP-independent periplasmic transporters DctQ component" evidence="10">
    <location>
        <begin position="55"/>
        <end position="183"/>
    </location>
</feature>
<protein>
    <recommendedName>
        <fullName evidence="9">TRAP transporter small permease protein</fullName>
    </recommendedName>
</protein>
<evidence type="ECO:0000256" key="6">
    <source>
        <dbReference type="ARBA" id="ARBA00022989"/>
    </source>
</evidence>
<evidence type="ECO:0000313" key="12">
    <source>
        <dbReference type="Proteomes" id="UP000006833"/>
    </source>
</evidence>
<keyword evidence="2 9" id="KW-0813">Transport</keyword>
<dbReference type="AlphaFoldDB" id="A8LUI5"/>
<name>A8LUI5_DINSH</name>
<dbReference type="HOGENOM" id="CLU_1394406_0_0_5"/>
<evidence type="ECO:0000256" key="3">
    <source>
        <dbReference type="ARBA" id="ARBA00022475"/>
    </source>
</evidence>
<dbReference type="EMBL" id="CP000835">
    <property type="protein sequence ID" value="ABV95902.1"/>
    <property type="molecule type" value="Genomic_DNA"/>
</dbReference>
<reference evidence="12" key="1">
    <citation type="journal article" date="2010" name="ISME J.">
        <title>The complete genome sequence of the algal symbiont Dinoroseobacter shibae: a hitchhiker's guide to life in the sea.</title>
        <authorList>
            <person name="Wagner-Dobler I."/>
            <person name="Ballhausen B."/>
            <person name="Berger M."/>
            <person name="Brinkhoff T."/>
            <person name="Buchholz I."/>
            <person name="Bunk B."/>
            <person name="Cypionka H."/>
            <person name="Daniel R."/>
            <person name="Drepper T."/>
            <person name="Gerdts G."/>
            <person name="Hahnke S."/>
            <person name="Han C."/>
            <person name="Jahn D."/>
            <person name="Kalhoefer D."/>
            <person name="Kiss H."/>
            <person name="Klenk H.P."/>
            <person name="Kyrpides N."/>
            <person name="Liebl W."/>
            <person name="Liesegang H."/>
            <person name="Meincke L."/>
            <person name="Pati A."/>
            <person name="Petersen J."/>
            <person name="Piekarski T."/>
            <person name="Pommerenke C."/>
            <person name="Pradella S."/>
            <person name="Pukall R."/>
            <person name="Rabus R."/>
            <person name="Stackebrandt E."/>
            <person name="Thole S."/>
            <person name="Thompson L."/>
            <person name="Tielen P."/>
            <person name="Tomasch J."/>
            <person name="von Jan M."/>
            <person name="Wanphrut N."/>
            <person name="Wichels A."/>
            <person name="Zech H."/>
            <person name="Simon M."/>
        </authorList>
    </citation>
    <scope>NUCLEOTIDE SEQUENCE [LARGE SCALE GENOMIC DNA]</scope>
    <source>
        <strain evidence="12">DSM 16493 / NCIMB 14021 / DFL 12</strain>
        <plasmid evidence="12">Plasmid pDSHI05</plasmid>
    </source>
</reference>
<gene>
    <name evidence="11" type="primary">dctQ1</name>
    <name evidence="11" type="ordered locus">Dshi_4192</name>
</gene>
<dbReference type="eggNOG" id="COG3090">
    <property type="taxonomic scope" value="Bacteria"/>
</dbReference>
<dbReference type="GO" id="GO:0015740">
    <property type="term" value="P:C4-dicarboxylate transport"/>
    <property type="evidence" value="ECO:0007669"/>
    <property type="project" value="TreeGrafter"/>
</dbReference>
<evidence type="ECO:0000313" key="11">
    <source>
        <dbReference type="EMBL" id="ABV95902.1"/>
    </source>
</evidence>
<evidence type="ECO:0000256" key="5">
    <source>
        <dbReference type="ARBA" id="ARBA00022692"/>
    </source>
</evidence>
<evidence type="ECO:0000259" key="10">
    <source>
        <dbReference type="Pfam" id="PF04290"/>
    </source>
</evidence>
<keyword evidence="7 9" id="KW-0472">Membrane</keyword>
<evidence type="ECO:0000256" key="2">
    <source>
        <dbReference type="ARBA" id="ARBA00022448"/>
    </source>
</evidence>
<keyword evidence="11" id="KW-0614">Plasmid</keyword>
<comment type="function">
    <text evidence="9">Part of the tripartite ATP-independent periplasmic (TRAP) transport system.</text>
</comment>
<dbReference type="PANTHER" id="PTHR35011:SF2">
    <property type="entry name" value="2,3-DIKETO-L-GULONATE TRAP TRANSPORTER SMALL PERMEASE PROTEIN YIAM"/>
    <property type="match status" value="1"/>
</dbReference>
<keyword evidence="5 9" id="KW-0812">Transmembrane</keyword>
<dbReference type="GO" id="GO:0022857">
    <property type="term" value="F:transmembrane transporter activity"/>
    <property type="evidence" value="ECO:0007669"/>
    <property type="project" value="UniProtKB-UniRule"/>
</dbReference>
<geneLocation type="plasmid" evidence="11 12">
    <name>pDSHI05</name>
</geneLocation>
<keyword evidence="4 9" id="KW-0997">Cell inner membrane</keyword>
<dbReference type="InterPro" id="IPR007387">
    <property type="entry name" value="TRAP_DctQ"/>
</dbReference>
<dbReference type="OrthoDB" id="9814265at2"/>
<feature type="transmembrane region" description="Helical" evidence="9">
    <location>
        <begin position="43"/>
        <end position="67"/>
    </location>
</feature>
<dbReference type="Proteomes" id="UP000006833">
    <property type="component" value="Plasmid pDSHI05"/>
</dbReference>
<dbReference type="PANTHER" id="PTHR35011">
    <property type="entry name" value="2,3-DIKETO-L-GULONATE TRAP TRANSPORTER SMALL PERMEASE PROTEIN YIAM"/>
    <property type="match status" value="1"/>
</dbReference>
<keyword evidence="3" id="KW-1003">Cell membrane</keyword>
<feature type="transmembrane region" description="Helical" evidence="9">
    <location>
        <begin position="159"/>
        <end position="184"/>
    </location>
</feature>
<keyword evidence="12" id="KW-1185">Reference proteome</keyword>
<evidence type="ECO:0000256" key="1">
    <source>
        <dbReference type="ARBA" id="ARBA00004429"/>
    </source>
</evidence>
<comment type="subcellular location">
    <subcellularLocation>
        <location evidence="1 9">Cell inner membrane</location>
        <topology evidence="1 9">Multi-pass membrane protein</topology>
    </subcellularLocation>
</comment>
<comment type="subunit">
    <text evidence="9">The complex comprises the extracytoplasmic solute receptor protein and the two transmembrane proteins.</text>
</comment>